<protein>
    <submittedName>
        <fullName evidence="2">Uncharacterized protein</fullName>
    </submittedName>
</protein>
<feature type="transmembrane region" description="Helical" evidence="1">
    <location>
        <begin position="216"/>
        <end position="236"/>
    </location>
</feature>
<feature type="transmembrane region" description="Helical" evidence="1">
    <location>
        <begin position="107"/>
        <end position="129"/>
    </location>
</feature>
<dbReference type="Proteomes" id="UP000484842">
    <property type="component" value="Unassembled WGS sequence"/>
</dbReference>
<feature type="transmembrane region" description="Helical" evidence="1">
    <location>
        <begin position="182"/>
        <end position="204"/>
    </location>
</feature>
<evidence type="ECO:0000256" key="1">
    <source>
        <dbReference type="SAM" id="Phobius"/>
    </source>
</evidence>
<dbReference type="RefSeq" id="WP_152871213.1">
    <property type="nucleotide sequence ID" value="NZ_WBSL01000003.1"/>
</dbReference>
<organism evidence="2 3">
    <name type="scientific">Deinococcus terrestris</name>
    <dbReference type="NCBI Taxonomy" id="2651870"/>
    <lineage>
        <taxon>Bacteria</taxon>
        <taxon>Thermotogati</taxon>
        <taxon>Deinococcota</taxon>
        <taxon>Deinococci</taxon>
        <taxon>Deinococcales</taxon>
        <taxon>Deinococcaceae</taxon>
        <taxon>Deinococcus</taxon>
    </lineage>
</organism>
<feature type="transmembrane region" description="Helical" evidence="1">
    <location>
        <begin position="18"/>
        <end position="41"/>
    </location>
</feature>
<gene>
    <name evidence="2" type="ORF">F8S09_09315</name>
</gene>
<dbReference type="AlphaFoldDB" id="A0A7X1NW40"/>
<keyword evidence="3" id="KW-1185">Reference proteome</keyword>
<keyword evidence="1" id="KW-1133">Transmembrane helix</keyword>
<name>A0A7X1NW40_9DEIO</name>
<feature type="transmembrane region" description="Helical" evidence="1">
    <location>
        <begin position="141"/>
        <end position="170"/>
    </location>
</feature>
<keyword evidence="1" id="KW-0472">Membrane</keyword>
<accession>A0A7X1NW40</accession>
<comment type="caution">
    <text evidence="2">The sequence shown here is derived from an EMBL/GenBank/DDBJ whole genome shotgun (WGS) entry which is preliminary data.</text>
</comment>
<proteinExistence type="predicted"/>
<sequence length="242" mass="25067">MVEVGELDALSPRPGRRAVGPGAVAGAAAWGGVGAALASVWSSVTLLDPEVNRDANIGMGFYWVLGWLFPLGPAFGIGMALGLLAGRRHGLPPSPAALEDARPLPALAPWLWPLLPPAAVSLAVTALPFMRVADQGDVGSWAGLLIAVLVSSAGQLAVTLSPALIALLVLRGRAARDGAVRSRLAAFWGLCLGLAVTLRLFGFGQFALVPRLPLEAYILLHAAPPLIGYGVGWWVGRRQAEG</sequence>
<feature type="transmembrane region" description="Helical" evidence="1">
    <location>
        <begin position="61"/>
        <end position="86"/>
    </location>
</feature>
<dbReference type="EMBL" id="WBSL01000003">
    <property type="protein sequence ID" value="MPY66886.1"/>
    <property type="molecule type" value="Genomic_DNA"/>
</dbReference>
<keyword evidence="1" id="KW-0812">Transmembrane</keyword>
<evidence type="ECO:0000313" key="2">
    <source>
        <dbReference type="EMBL" id="MPY66886.1"/>
    </source>
</evidence>
<reference evidence="2 3" key="1">
    <citation type="submission" date="2019-10" db="EMBL/GenBank/DDBJ databases">
        <title>Deinococcus sp. isolated from soil.</title>
        <authorList>
            <person name="Li Y."/>
            <person name="Wang J."/>
        </authorList>
    </citation>
    <scope>NUCLEOTIDE SEQUENCE [LARGE SCALE GENOMIC DNA]</scope>
    <source>
        <strain evidence="2 3">SDU3-2</strain>
    </source>
</reference>
<evidence type="ECO:0000313" key="3">
    <source>
        <dbReference type="Proteomes" id="UP000484842"/>
    </source>
</evidence>